<geneLocation type="plasmid" evidence="1 2">
    <name>pAtS4b</name>
</geneLocation>
<keyword evidence="1" id="KW-0614">Plasmid</keyword>
<evidence type="ECO:0000313" key="2">
    <source>
        <dbReference type="Proteomes" id="UP000001596"/>
    </source>
</evidence>
<proteinExistence type="predicted"/>
<dbReference type="HOGENOM" id="CLU_2614128_0_0_5"/>
<name>B9K388_ALLAM</name>
<keyword evidence="2" id="KW-1185">Reference proteome</keyword>
<evidence type="ECO:0000313" key="1">
    <source>
        <dbReference type="EMBL" id="ACM39336.1"/>
    </source>
</evidence>
<reference evidence="1 2" key="1">
    <citation type="journal article" date="2009" name="J. Bacteriol.">
        <title>Genome sequences of three Agrobacterium biovars help elucidate the evolution of multichromosome genomes in bacteria.</title>
        <authorList>
            <person name="Slater S.C."/>
            <person name="Goldman B.S."/>
            <person name="Goodner B."/>
            <person name="Setubal J.C."/>
            <person name="Farrand S.K."/>
            <person name="Nester E.W."/>
            <person name="Burr T.J."/>
            <person name="Banta L."/>
            <person name="Dickerman A.W."/>
            <person name="Paulsen I."/>
            <person name="Otten L."/>
            <person name="Suen G."/>
            <person name="Welch R."/>
            <person name="Almeida N.F."/>
            <person name="Arnold F."/>
            <person name="Burton O.T."/>
            <person name="Du Z."/>
            <person name="Ewing A."/>
            <person name="Godsy E."/>
            <person name="Heisel S."/>
            <person name="Houmiel K.L."/>
            <person name="Jhaveri J."/>
            <person name="Lu J."/>
            <person name="Miller N.M."/>
            <person name="Norton S."/>
            <person name="Chen Q."/>
            <person name="Phoolcharoen W."/>
            <person name="Ohlin V."/>
            <person name="Ondrusek D."/>
            <person name="Pride N."/>
            <person name="Stricklin S.L."/>
            <person name="Sun J."/>
            <person name="Wheeler C."/>
            <person name="Wilson L."/>
            <person name="Zhu H."/>
            <person name="Wood D.W."/>
        </authorList>
    </citation>
    <scope>NUCLEOTIDE SEQUENCE [LARGE SCALE GENOMIC DNA]</scope>
    <source>
        <strain evidence="2">S4 / ATCC BAA-846</strain>
        <plasmid evidence="1 2">pAtS4b</plasmid>
    </source>
</reference>
<gene>
    <name evidence="1" type="ordered locus">Avi_9618</name>
</gene>
<organism evidence="1 2">
    <name type="scientific">Allorhizobium ampelinum (strain ATCC BAA-846 / DSM 112012 / S4)</name>
    <name type="common">Agrobacterium vitis (strain S4)</name>
    <dbReference type="NCBI Taxonomy" id="311402"/>
    <lineage>
        <taxon>Bacteria</taxon>
        <taxon>Pseudomonadati</taxon>
        <taxon>Pseudomonadota</taxon>
        <taxon>Alphaproteobacteria</taxon>
        <taxon>Hyphomicrobiales</taxon>
        <taxon>Rhizobiaceae</taxon>
        <taxon>Rhizobium/Agrobacterium group</taxon>
        <taxon>Allorhizobium</taxon>
        <taxon>Allorhizobium ampelinum</taxon>
    </lineage>
</organism>
<protein>
    <submittedName>
        <fullName evidence="1">Transposase</fullName>
    </submittedName>
</protein>
<dbReference type="RefSeq" id="WP_012655096.1">
    <property type="nucleotide sequence ID" value="NC_011991.1"/>
</dbReference>
<dbReference type="Proteomes" id="UP000001596">
    <property type="component" value="Plasmid pAtS4b"/>
</dbReference>
<dbReference type="EMBL" id="CP000635">
    <property type="protein sequence ID" value="ACM39336.1"/>
    <property type="molecule type" value="Genomic_DNA"/>
</dbReference>
<dbReference type="KEGG" id="avi:Avi_9618"/>
<sequence length="78" mass="8563">MVAKGSALPNARAVWLLDEPDLHCRSAVSRSDSTLIVNAPMNGRIFETWIETQLAPTLSPGDVVIRKRRLHPIGLGVF</sequence>
<dbReference type="AlphaFoldDB" id="B9K388"/>
<accession>B9K388</accession>